<dbReference type="Gene3D" id="3.30.70.330">
    <property type="match status" value="1"/>
</dbReference>
<dbReference type="InterPro" id="IPR052743">
    <property type="entry name" value="Glutaminase_GtaA"/>
</dbReference>
<gene>
    <name evidence="4" type="ORF">CYLTODRAFT_398212</name>
</gene>
<dbReference type="AlphaFoldDB" id="A0A0D7B896"/>
<feature type="compositionally biased region" description="Low complexity" evidence="2">
    <location>
        <begin position="429"/>
        <end position="441"/>
    </location>
</feature>
<dbReference type="PANTHER" id="PTHR31987:SF11">
    <property type="entry name" value="DUF2433 DOMAIN-CONTAINING PROTEIN"/>
    <property type="match status" value="1"/>
</dbReference>
<reference evidence="4 5" key="1">
    <citation type="journal article" date="2015" name="Fungal Genet. Biol.">
        <title>Evolution of novel wood decay mechanisms in Agaricales revealed by the genome sequences of Fistulina hepatica and Cylindrobasidium torrendii.</title>
        <authorList>
            <person name="Floudas D."/>
            <person name="Held B.W."/>
            <person name="Riley R."/>
            <person name="Nagy L.G."/>
            <person name="Koehler G."/>
            <person name="Ransdell A.S."/>
            <person name="Younus H."/>
            <person name="Chow J."/>
            <person name="Chiniquy J."/>
            <person name="Lipzen A."/>
            <person name="Tritt A."/>
            <person name="Sun H."/>
            <person name="Haridas S."/>
            <person name="LaButti K."/>
            <person name="Ohm R.A."/>
            <person name="Kues U."/>
            <person name="Blanchette R.A."/>
            <person name="Grigoriev I.V."/>
            <person name="Minto R.E."/>
            <person name="Hibbett D.S."/>
        </authorList>
    </citation>
    <scope>NUCLEOTIDE SEQUENCE [LARGE SCALE GENOMIC DNA]</scope>
    <source>
        <strain evidence="4 5">FP15055 ss-10</strain>
    </source>
</reference>
<protein>
    <recommendedName>
        <fullName evidence="3">RRM domain-containing protein</fullName>
    </recommendedName>
</protein>
<feature type="domain" description="RRM" evidence="3">
    <location>
        <begin position="510"/>
        <end position="587"/>
    </location>
</feature>
<dbReference type="InterPro" id="IPR029052">
    <property type="entry name" value="Metallo-depent_PP-like"/>
</dbReference>
<keyword evidence="5" id="KW-1185">Reference proteome</keyword>
<evidence type="ECO:0000256" key="1">
    <source>
        <dbReference type="PROSITE-ProRule" id="PRU00176"/>
    </source>
</evidence>
<dbReference type="InterPro" id="IPR035979">
    <property type="entry name" value="RBD_domain_sf"/>
</dbReference>
<dbReference type="SUPFAM" id="SSF54928">
    <property type="entry name" value="RNA-binding domain, RBD"/>
    <property type="match status" value="1"/>
</dbReference>
<dbReference type="Proteomes" id="UP000054007">
    <property type="component" value="Unassembled WGS sequence"/>
</dbReference>
<dbReference type="STRING" id="1314674.A0A0D7B896"/>
<dbReference type="Pfam" id="PF10360">
    <property type="entry name" value="DUF2433"/>
    <property type="match status" value="1"/>
</dbReference>
<accession>A0A0D7B896</accession>
<feature type="region of interest" description="Disordered" evidence="2">
    <location>
        <begin position="1"/>
        <end position="21"/>
    </location>
</feature>
<evidence type="ECO:0000256" key="2">
    <source>
        <dbReference type="SAM" id="MobiDB-lite"/>
    </source>
</evidence>
<dbReference type="PANTHER" id="PTHR31987">
    <property type="entry name" value="GLUTAMINASE A-RELATED"/>
    <property type="match status" value="1"/>
</dbReference>
<organism evidence="4 5">
    <name type="scientific">Cylindrobasidium torrendii FP15055 ss-10</name>
    <dbReference type="NCBI Taxonomy" id="1314674"/>
    <lineage>
        <taxon>Eukaryota</taxon>
        <taxon>Fungi</taxon>
        <taxon>Dikarya</taxon>
        <taxon>Basidiomycota</taxon>
        <taxon>Agaricomycotina</taxon>
        <taxon>Agaricomycetes</taxon>
        <taxon>Agaricomycetidae</taxon>
        <taxon>Agaricales</taxon>
        <taxon>Marasmiineae</taxon>
        <taxon>Physalacriaceae</taxon>
        <taxon>Cylindrobasidium</taxon>
    </lineage>
</organism>
<dbReference type="InterPro" id="IPR012677">
    <property type="entry name" value="Nucleotide-bd_a/b_plait_sf"/>
</dbReference>
<keyword evidence="1" id="KW-0694">RNA-binding</keyword>
<evidence type="ECO:0000259" key="3">
    <source>
        <dbReference type="PROSITE" id="PS50102"/>
    </source>
</evidence>
<dbReference type="EMBL" id="KN880544">
    <property type="protein sequence ID" value="KIY66768.1"/>
    <property type="molecule type" value="Genomic_DNA"/>
</dbReference>
<feature type="compositionally biased region" description="Gly residues" evidence="2">
    <location>
        <begin position="600"/>
        <end position="611"/>
    </location>
</feature>
<feature type="region of interest" description="Disordered" evidence="2">
    <location>
        <begin position="387"/>
        <end position="508"/>
    </location>
</feature>
<sequence length="625" mass="67035">MASPRPPTTSTSVPPQAPRVDTQTTVLDGTHGRILCLADIRGRISSLNDLAREHGASAIIHTGDFGFFENNSLERINDRTLKHLTTYSPLIPGPQRAHLTKSDTAPAVLRQTVSIDLISEFPLLLSGHIKLSVPVYTTWGACEDVAVLEKIRLGTYSVDNLHVIDEAVTRCVDVGGVNLRLLALGGALVPHKMFDNGDGNATIAGGQGTMWATALQIGQLVDTAQRVYDPTETRLLVSHASPGREGLIAQLALVTKADLTISAGLHFRYATSYNEFSVQPDFESFRKKLLEGKQQFDKVWDSVKTQVDAVIDENQRVLLDKALSVTDRIPHAVATGAADESSWKNTWNWNLTDAAYGVLVLDVKEGRISAELKSQGFNFAYRKTAAPEPAAPTTSKPNTPAPVLSPSKGTPAPPPPIVSVAEASASGNTVPAVASPTTSASAEKKKKDKKKDKKDDGSAVLSPAMSSPSLAPPKDPLVPDLAGSEDVKSPTTESSGLRTPIRNKPARNPWTIFMRFAMTQPTEDEIREYYGDAKGGITKVSLPPSKFGRSSKIAYVEFGDEEAMKAALEKKRERIGEQSVEVKQATEKETRDGPAHRGRGSGGRGRGGGFAARGLAAAGLTRKDD</sequence>
<dbReference type="InterPro" id="IPR000504">
    <property type="entry name" value="RRM_dom"/>
</dbReference>
<feature type="compositionally biased region" description="Basic and acidic residues" evidence="2">
    <location>
        <begin position="584"/>
        <end position="595"/>
    </location>
</feature>
<dbReference type="SUPFAM" id="SSF56300">
    <property type="entry name" value="Metallo-dependent phosphatases"/>
    <property type="match status" value="1"/>
</dbReference>
<evidence type="ECO:0000313" key="5">
    <source>
        <dbReference type="Proteomes" id="UP000054007"/>
    </source>
</evidence>
<dbReference type="SMART" id="SM00360">
    <property type="entry name" value="RRM"/>
    <property type="match status" value="1"/>
</dbReference>
<evidence type="ECO:0000313" key="4">
    <source>
        <dbReference type="EMBL" id="KIY66768.1"/>
    </source>
</evidence>
<proteinExistence type="predicted"/>
<feature type="compositionally biased region" description="Low complexity" evidence="2">
    <location>
        <begin position="458"/>
        <end position="469"/>
    </location>
</feature>
<dbReference type="InterPro" id="IPR018829">
    <property type="entry name" value="DUF2433"/>
</dbReference>
<dbReference type="OrthoDB" id="3918848at2759"/>
<dbReference type="Pfam" id="PF00076">
    <property type="entry name" value="RRM_1"/>
    <property type="match status" value="1"/>
</dbReference>
<dbReference type="GO" id="GO:0003723">
    <property type="term" value="F:RNA binding"/>
    <property type="evidence" value="ECO:0007669"/>
    <property type="project" value="UniProtKB-UniRule"/>
</dbReference>
<name>A0A0D7B896_9AGAR</name>
<dbReference type="PROSITE" id="PS50102">
    <property type="entry name" value="RRM"/>
    <property type="match status" value="1"/>
</dbReference>
<feature type="region of interest" description="Disordered" evidence="2">
    <location>
        <begin position="571"/>
        <end position="625"/>
    </location>
</feature>